<dbReference type="KEGG" id="est:DN752_23905"/>
<dbReference type="Gene3D" id="3.20.20.70">
    <property type="entry name" value="Aldolase class I"/>
    <property type="match status" value="1"/>
</dbReference>
<comment type="pathway">
    <text evidence="1">Carbohydrate acid metabolism.</text>
</comment>
<dbReference type="CDD" id="cd00452">
    <property type="entry name" value="KDPG_aldolase"/>
    <property type="match status" value="1"/>
</dbReference>
<name>A0A2Z4IPT3_9BACT</name>
<gene>
    <name evidence="6" type="ORF">DN752_23905</name>
</gene>
<dbReference type="PANTHER" id="PTHR30246:SF1">
    <property type="entry name" value="2-DEHYDRO-3-DEOXY-6-PHOSPHOGALACTONATE ALDOLASE-RELATED"/>
    <property type="match status" value="1"/>
</dbReference>
<dbReference type="NCBIfam" id="NF005499">
    <property type="entry name" value="PRK07114.1"/>
    <property type="match status" value="1"/>
</dbReference>
<dbReference type="RefSeq" id="WP_112786297.1">
    <property type="nucleotide sequence ID" value="NZ_CP030041.1"/>
</dbReference>
<dbReference type="SUPFAM" id="SSF51569">
    <property type="entry name" value="Aldolase"/>
    <property type="match status" value="1"/>
</dbReference>
<keyword evidence="4" id="KW-0456">Lyase</keyword>
<dbReference type="GO" id="GO:0016829">
    <property type="term" value="F:lyase activity"/>
    <property type="evidence" value="ECO:0007669"/>
    <property type="project" value="UniProtKB-KW"/>
</dbReference>
<protein>
    <submittedName>
        <fullName evidence="6">Bifunctional 4-hydroxy-2-oxoglutarate aldolase/2-dehydro-3-deoxy-phosphogluconate aldolase</fullName>
    </submittedName>
</protein>
<comment type="similarity">
    <text evidence="2">Belongs to the KHG/KDPG aldolase family.</text>
</comment>
<dbReference type="InterPro" id="IPR013785">
    <property type="entry name" value="Aldolase_TIM"/>
</dbReference>
<reference evidence="6 7" key="1">
    <citation type="submission" date="2018-06" db="EMBL/GenBank/DDBJ databases">
        <title>Echinicola strongylocentroti sp. nov., isolated from a sea urchin Strongylocentrotus intermedius.</title>
        <authorList>
            <person name="Bae S.S."/>
        </authorList>
    </citation>
    <scope>NUCLEOTIDE SEQUENCE [LARGE SCALE GENOMIC DNA]</scope>
    <source>
        <strain evidence="6 7">MEBiC08714</strain>
    </source>
</reference>
<dbReference type="Proteomes" id="UP000248688">
    <property type="component" value="Chromosome"/>
</dbReference>
<proteinExistence type="inferred from homology"/>
<dbReference type="AlphaFoldDB" id="A0A2Z4IPT3"/>
<sequence>MKFSNKEIIEAMETTGMIPVCNHSDVEVAKNVLDASYNGGVRVFEFTNRGENALEVFKELKAYSNRHSGLILGIGTIFTPKEVEDFIEAGADFIVSPALIPNVAVTATRNNTLWIPGCGTVTEIFNAQEMGAQVIKAFPGNVLGTSFISAVKAVLPSLKIMPTGGVEPTKENLSEWFGAGVTCVGMGSQLFKKDWINQQKFDALEKQISEALDIIQVIRNSQ</sequence>
<evidence type="ECO:0000256" key="1">
    <source>
        <dbReference type="ARBA" id="ARBA00004761"/>
    </source>
</evidence>
<evidence type="ECO:0000313" key="6">
    <source>
        <dbReference type="EMBL" id="AWW32925.1"/>
    </source>
</evidence>
<evidence type="ECO:0000256" key="5">
    <source>
        <dbReference type="ARBA" id="ARBA00023277"/>
    </source>
</evidence>
<dbReference type="NCBIfam" id="TIGR01182">
    <property type="entry name" value="eda"/>
    <property type="match status" value="1"/>
</dbReference>
<evidence type="ECO:0000256" key="2">
    <source>
        <dbReference type="ARBA" id="ARBA00006906"/>
    </source>
</evidence>
<keyword evidence="5" id="KW-0119">Carbohydrate metabolism</keyword>
<evidence type="ECO:0000256" key="4">
    <source>
        <dbReference type="ARBA" id="ARBA00023239"/>
    </source>
</evidence>
<dbReference type="OrthoDB" id="9802667at2"/>
<evidence type="ECO:0000256" key="3">
    <source>
        <dbReference type="ARBA" id="ARBA00011233"/>
    </source>
</evidence>
<accession>A0A2Z4IPT3</accession>
<comment type="subunit">
    <text evidence="3">Homotrimer.</text>
</comment>
<evidence type="ECO:0000313" key="7">
    <source>
        <dbReference type="Proteomes" id="UP000248688"/>
    </source>
</evidence>
<keyword evidence="7" id="KW-1185">Reference proteome</keyword>
<dbReference type="InterPro" id="IPR000887">
    <property type="entry name" value="Aldlse_KDPG_KHG"/>
</dbReference>
<dbReference type="PANTHER" id="PTHR30246">
    <property type="entry name" value="2-KETO-3-DEOXY-6-PHOSPHOGLUCONATE ALDOLASE"/>
    <property type="match status" value="1"/>
</dbReference>
<dbReference type="EMBL" id="CP030041">
    <property type="protein sequence ID" value="AWW32925.1"/>
    <property type="molecule type" value="Genomic_DNA"/>
</dbReference>
<dbReference type="Pfam" id="PF01081">
    <property type="entry name" value="Aldolase"/>
    <property type="match status" value="1"/>
</dbReference>
<organism evidence="6 7">
    <name type="scientific">Echinicola strongylocentroti</name>
    <dbReference type="NCBI Taxonomy" id="1795355"/>
    <lineage>
        <taxon>Bacteria</taxon>
        <taxon>Pseudomonadati</taxon>
        <taxon>Bacteroidota</taxon>
        <taxon>Cytophagia</taxon>
        <taxon>Cytophagales</taxon>
        <taxon>Cyclobacteriaceae</taxon>
        <taxon>Echinicola</taxon>
    </lineage>
</organism>